<feature type="domain" description="G-patch" evidence="2">
    <location>
        <begin position="193"/>
        <end position="239"/>
    </location>
</feature>
<sequence length="294" mass="32741">MNCLIKFTPAQEEDGRWLGVSRGANQQEAQSALSGEEAKEFYQSLIEEGGAAGESIRKQRRTNNAVRERRRQREPPRTTVTSERDGHKLLRCAQEGDLPGLREVLEKKGCDINFKDDYYWTAIMCASYAGQRGVVRFLLQKGAAWVGVVDTQGRDARDLADQAGHTDVVAELEGYGLQTEMPSTTDSGAPSQARCASFRMMVREGWDPGAGLGPKGEGRKQPVRTVLKRDQGGLGYGPAPRARVTHFKAKDTQAVKQAPQGRTERGATLGRRAERRKEAKDRNWERDFRTSFNL</sequence>
<evidence type="ECO:0000313" key="4">
    <source>
        <dbReference type="Proteomes" id="UP001046870"/>
    </source>
</evidence>
<dbReference type="EMBL" id="JAFDVH010000022">
    <property type="protein sequence ID" value="KAG7456896.1"/>
    <property type="molecule type" value="Genomic_DNA"/>
</dbReference>
<dbReference type="InterPro" id="IPR039146">
    <property type="entry name" value="GPANK1"/>
</dbReference>
<dbReference type="SMART" id="SM00443">
    <property type="entry name" value="G_patch"/>
    <property type="match status" value="1"/>
</dbReference>
<accession>A0A9D3SXE8</accession>
<dbReference type="SUPFAM" id="SSF48403">
    <property type="entry name" value="Ankyrin repeat"/>
    <property type="match status" value="1"/>
</dbReference>
<feature type="compositionally biased region" description="Basic and acidic residues" evidence="1">
    <location>
        <begin position="271"/>
        <end position="294"/>
    </location>
</feature>
<gene>
    <name evidence="3" type="ORF">MATL_G00240770</name>
</gene>
<evidence type="ECO:0000259" key="2">
    <source>
        <dbReference type="PROSITE" id="PS50174"/>
    </source>
</evidence>
<dbReference type="InterPro" id="IPR000467">
    <property type="entry name" value="G_patch_dom"/>
</dbReference>
<dbReference type="PROSITE" id="PS50174">
    <property type="entry name" value="G_PATCH"/>
    <property type="match status" value="1"/>
</dbReference>
<dbReference type="InterPro" id="IPR002110">
    <property type="entry name" value="Ankyrin_rpt"/>
</dbReference>
<evidence type="ECO:0000313" key="3">
    <source>
        <dbReference type="EMBL" id="KAG7456896.1"/>
    </source>
</evidence>
<feature type="compositionally biased region" description="Basic and acidic residues" evidence="1">
    <location>
        <begin position="71"/>
        <end position="86"/>
    </location>
</feature>
<dbReference type="Proteomes" id="UP001046870">
    <property type="component" value="Chromosome 22"/>
</dbReference>
<dbReference type="PANTHER" id="PTHR20923:SF1">
    <property type="entry name" value="G PATCH DOMAIN AND ANKYRIN REPEAT-CONTAINING PROTEIN 1"/>
    <property type="match status" value="1"/>
</dbReference>
<dbReference type="GO" id="GO:0003676">
    <property type="term" value="F:nucleic acid binding"/>
    <property type="evidence" value="ECO:0007669"/>
    <property type="project" value="InterPro"/>
</dbReference>
<keyword evidence="4" id="KW-1185">Reference proteome</keyword>
<evidence type="ECO:0000256" key="1">
    <source>
        <dbReference type="SAM" id="MobiDB-lite"/>
    </source>
</evidence>
<reference evidence="3" key="1">
    <citation type="submission" date="2021-01" db="EMBL/GenBank/DDBJ databases">
        <authorList>
            <person name="Zahm M."/>
            <person name="Roques C."/>
            <person name="Cabau C."/>
            <person name="Klopp C."/>
            <person name="Donnadieu C."/>
            <person name="Jouanno E."/>
            <person name="Lampietro C."/>
            <person name="Louis A."/>
            <person name="Herpin A."/>
            <person name="Echchiki A."/>
            <person name="Berthelot C."/>
            <person name="Parey E."/>
            <person name="Roest-Crollius H."/>
            <person name="Braasch I."/>
            <person name="Postlethwait J."/>
            <person name="Bobe J."/>
            <person name="Montfort J."/>
            <person name="Bouchez O."/>
            <person name="Begum T."/>
            <person name="Mejri S."/>
            <person name="Adams A."/>
            <person name="Chen W.-J."/>
            <person name="Guiguen Y."/>
        </authorList>
    </citation>
    <scope>NUCLEOTIDE SEQUENCE</scope>
    <source>
        <strain evidence="3">YG-15Mar2019-1</strain>
        <tissue evidence="3">Brain</tissue>
    </source>
</reference>
<dbReference type="Gene3D" id="1.25.40.20">
    <property type="entry name" value="Ankyrin repeat-containing domain"/>
    <property type="match status" value="1"/>
</dbReference>
<dbReference type="Pfam" id="PF01585">
    <property type="entry name" value="G-patch"/>
    <property type="match status" value="1"/>
</dbReference>
<dbReference type="InterPro" id="IPR036770">
    <property type="entry name" value="Ankyrin_rpt-contain_sf"/>
</dbReference>
<organism evidence="3 4">
    <name type="scientific">Megalops atlanticus</name>
    <name type="common">Tarpon</name>
    <name type="synonym">Clupea gigantea</name>
    <dbReference type="NCBI Taxonomy" id="7932"/>
    <lineage>
        <taxon>Eukaryota</taxon>
        <taxon>Metazoa</taxon>
        <taxon>Chordata</taxon>
        <taxon>Craniata</taxon>
        <taxon>Vertebrata</taxon>
        <taxon>Euteleostomi</taxon>
        <taxon>Actinopterygii</taxon>
        <taxon>Neopterygii</taxon>
        <taxon>Teleostei</taxon>
        <taxon>Elopiformes</taxon>
        <taxon>Megalopidae</taxon>
        <taxon>Megalops</taxon>
    </lineage>
</organism>
<comment type="caution">
    <text evidence="3">The sequence shown here is derived from an EMBL/GenBank/DDBJ whole genome shotgun (WGS) entry which is preliminary data.</text>
</comment>
<protein>
    <recommendedName>
        <fullName evidence="2">G-patch domain-containing protein</fullName>
    </recommendedName>
</protein>
<dbReference type="AlphaFoldDB" id="A0A9D3SXE8"/>
<dbReference type="OrthoDB" id="4735278at2759"/>
<dbReference type="Pfam" id="PF12796">
    <property type="entry name" value="Ank_2"/>
    <property type="match status" value="1"/>
</dbReference>
<name>A0A9D3SXE8_MEGAT</name>
<feature type="region of interest" description="Disordered" evidence="1">
    <location>
        <begin position="54"/>
        <end position="86"/>
    </location>
</feature>
<proteinExistence type="predicted"/>
<dbReference type="PANTHER" id="PTHR20923">
    <property type="entry name" value="BAT4 PROTEIN-RELATED"/>
    <property type="match status" value="1"/>
</dbReference>
<feature type="region of interest" description="Disordered" evidence="1">
    <location>
        <begin position="250"/>
        <end position="294"/>
    </location>
</feature>